<proteinExistence type="predicted"/>
<comment type="caution">
    <text evidence="1">The sequence shown here is derived from an EMBL/GenBank/DDBJ whole genome shotgun (WGS) entry which is preliminary data.</text>
</comment>
<organism evidence="1 2">
    <name type="scientific">Streptomyces roseus</name>
    <dbReference type="NCBI Taxonomy" id="66430"/>
    <lineage>
        <taxon>Bacteria</taxon>
        <taxon>Bacillati</taxon>
        <taxon>Actinomycetota</taxon>
        <taxon>Actinomycetes</taxon>
        <taxon>Kitasatosporales</taxon>
        <taxon>Streptomycetaceae</taxon>
        <taxon>Streptomyces</taxon>
    </lineage>
</organism>
<evidence type="ECO:0000313" key="2">
    <source>
        <dbReference type="Proteomes" id="UP000035932"/>
    </source>
</evidence>
<dbReference type="InterPro" id="IPR036265">
    <property type="entry name" value="HIT-like_sf"/>
</dbReference>
<sequence>MDDCQFCIEFTAREAKTRIITETADSWVLLPTVGCLTPGYSLYMPLDHLDAAADVAPDDLPQVVAGLESMRTLIQDQYGPTIVAEHGPRDCELGASCCSHAHLHLIPVPEPDAILAAYEKVGGPGRRLSSLVDLPAAAETSYLYLSPRPGEHHYWPTDDRFARQFVRRVVADHLGIGEQYDWRDHPFTETRQQTYDTLTSAIRATTTA</sequence>
<dbReference type="OrthoDB" id="3370914at2"/>
<evidence type="ECO:0000313" key="1">
    <source>
        <dbReference type="EMBL" id="KMO96013.1"/>
    </source>
</evidence>
<protein>
    <recommendedName>
        <fullName evidence="3">HIT domain-containing protein</fullName>
    </recommendedName>
</protein>
<gene>
    <name evidence="1" type="ORF">ACS04_20150</name>
</gene>
<dbReference type="STRING" id="66430.ACS04_20150"/>
<reference evidence="1 2" key="1">
    <citation type="submission" date="2015-06" db="EMBL/GenBank/DDBJ databases">
        <title>Recapitulation of the evolution of biosynthetic gene clusters reveals hidden chemical diversity on bacterial genomes.</title>
        <authorList>
            <person name="Cruz-Morales P."/>
            <person name="Martinez-Guerrero C."/>
            <person name="Morales-Escalante M.A."/>
            <person name="Yanez-Guerra L.A."/>
            <person name="Kopp J.F."/>
            <person name="Feldmann J."/>
            <person name="Ramos-Aboites H.E."/>
            <person name="Barona-Gomez F."/>
        </authorList>
    </citation>
    <scope>NUCLEOTIDE SEQUENCE [LARGE SCALE GENOMIC DNA]</scope>
    <source>
        <strain evidence="1 2">ATCC 31245</strain>
    </source>
</reference>
<dbReference type="Proteomes" id="UP000035932">
    <property type="component" value="Unassembled WGS sequence"/>
</dbReference>
<keyword evidence="2" id="KW-1185">Reference proteome</keyword>
<evidence type="ECO:0008006" key="3">
    <source>
        <dbReference type="Google" id="ProtNLM"/>
    </source>
</evidence>
<name>A0A0J6XMU1_9ACTN</name>
<dbReference type="EMBL" id="LFML01000079">
    <property type="protein sequence ID" value="KMO96013.1"/>
    <property type="molecule type" value="Genomic_DNA"/>
</dbReference>
<accession>A0A0J6XMU1</accession>
<dbReference type="SUPFAM" id="SSF54197">
    <property type="entry name" value="HIT-like"/>
    <property type="match status" value="1"/>
</dbReference>
<dbReference type="Gene3D" id="3.30.428.10">
    <property type="entry name" value="HIT-like"/>
    <property type="match status" value="1"/>
</dbReference>
<dbReference type="RefSeq" id="WP_048478065.1">
    <property type="nucleotide sequence ID" value="NZ_JBIRUD010000033.1"/>
</dbReference>
<dbReference type="AlphaFoldDB" id="A0A0J6XMU1"/>
<dbReference type="PATRIC" id="fig|66430.4.peg.6857"/>